<dbReference type="SUPFAM" id="SSF51182">
    <property type="entry name" value="RmlC-like cupins"/>
    <property type="match status" value="1"/>
</dbReference>
<evidence type="ECO:0000313" key="2">
    <source>
        <dbReference type="Proteomes" id="UP000447876"/>
    </source>
</evidence>
<protein>
    <submittedName>
        <fullName evidence="1">D-lyxose/D-mannose family sugar isomerase</fullName>
    </submittedName>
</protein>
<gene>
    <name evidence="1" type="ORF">GNP95_10035</name>
</gene>
<keyword evidence="1" id="KW-0413">Isomerase</keyword>
<sequence>MKKSVYQQFKPMILDYFDKAHIVLTEQEKENLEIADFGLDQFAQVGLSIVTLINTDRCCAKEMVLLPRQTCPEHRHPAIPKLNYPGKEETFRCRYGTVYLYVEGEPSSNIRGVLPESGKEHYSVFHEIVLKEGEQYTIYPNTKHWFQAGPAGAVVSEFSTRSLDEYDIFADPRIDRIPRIED</sequence>
<dbReference type="GO" id="GO:0016853">
    <property type="term" value="F:isomerase activity"/>
    <property type="evidence" value="ECO:0007669"/>
    <property type="project" value="UniProtKB-KW"/>
</dbReference>
<dbReference type="InterPro" id="IPR014710">
    <property type="entry name" value="RmlC-like_jellyroll"/>
</dbReference>
<dbReference type="Gene3D" id="2.60.120.10">
    <property type="entry name" value="Jelly Rolls"/>
    <property type="match status" value="1"/>
</dbReference>
<comment type="caution">
    <text evidence="1">The sequence shown here is derived from an EMBL/GenBank/DDBJ whole genome shotgun (WGS) entry which is preliminary data.</text>
</comment>
<accession>A0A7X2Z0P1</accession>
<reference evidence="1 2" key="1">
    <citation type="submission" date="2019-11" db="EMBL/GenBank/DDBJ databases">
        <title>Draft genome sequences of five Paenibacillus species of dairy origin.</title>
        <authorList>
            <person name="Olajide A.M."/>
            <person name="Chen S."/>
            <person name="Lapointe G."/>
        </authorList>
    </citation>
    <scope>NUCLEOTIDE SEQUENCE [LARGE SCALE GENOMIC DNA]</scope>
    <source>
        <strain evidence="1 2">12CR55</strain>
    </source>
</reference>
<proteinExistence type="predicted"/>
<dbReference type="Proteomes" id="UP000447876">
    <property type="component" value="Unassembled WGS sequence"/>
</dbReference>
<evidence type="ECO:0000313" key="1">
    <source>
        <dbReference type="EMBL" id="MUG45337.1"/>
    </source>
</evidence>
<dbReference type="InterPro" id="IPR011051">
    <property type="entry name" value="RmlC_Cupin_sf"/>
</dbReference>
<dbReference type="RefSeq" id="WP_155610674.1">
    <property type="nucleotide sequence ID" value="NZ_WNZW01000002.1"/>
</dbReference>
<dbReference type="CDD" id="cd20308">
    <property type="entry name" value="cupin_YdaE"/>
    <property type="match status" value="1"/>
</dbReference>
<dbReference type="EMBL" id="WNZW01000002">
    <property type="protein sequence ID" value="MUG45337.1"/>
    <property type="molecule type" value="Genomic_DNA"/>
</dbReference>
<organism evidence="1 2">
    <name type="scientific">Paenibacillus woosongensis</name>
    <dbReference type="NCBI Taxonomy" id="307580"/>
    <lineage>
        <taxon>Bacteria</taxon>
        <taxon>Bacillati</taxon>
        <taxon>Bacillota</taxon>
        <taxon>Bacilli</taxon>
        <taxon>Bacillales</taxon>
        <taxon>Paenibacillaceae</taxon>
        <taxon>Paenibacillus</taxon>
    </lineage>
</organism>
<dbReference type="AlphaFoldDB" id="A0A7X2Z0P1"/>
<name>A0A7X2Z0P1_9BACL</name>
<dbReference type="OrthoDB" id="9781654at2"/>